<evidence type="ECO:0000313" key="2">
    <source>
        <dbReference type="Proteomes" id="UP000051679"/>
    </source>
</evidence>
<evidence type="ECO:0000313" key="1">
    <source>
        <dbReference type="EMBL" id="KRM55126.1"/>
    </source>
</evidence>
<proteinExistence type="predicted"/>
<protein>
    <submittedName>
        <fullName evidence="1">Uncharacterized protein</fullName>
    </submittedName>
</protein>
<dbReference type="RefSeq" id="WP_202813296.1">
    <property type="nucleotide sequence ID" value="NZ_AYYO01000030.1"/>
</dbReference>
<dbReference type="Proteomes" id="UP000051679">
    <property type="component" value="Unassembled WGS sequence"/>
</dbReference>
<sequence length="469" mass="52522">MTNSDSNVRVNFHTQLGDADNAQVNVWELQAAHRALRNIKSSLGQEALKALIQPEMDESDHRIHELVQASNGEFKDVFVQVDLHGLTATEYVTWQANQMRKAITGTKEERADVLQDVIFPSHPEHYLLLQSGIVETLGGLPTNATVIPSADGKEVPDFVHDATDPNYPHKSFSNVSLADGTIWGCGVTEYRDTDDGGSFRLHVWWPKAAPQIFFDDHNRHFAVEYRNFVRLAATGLGKDLATVSVDFHTQLGDADEAKVDEWELLASRRALANIKELLGQERLQALIAPEMIENEKRIKKYLEASHGEFKEVFVQVDLHGMSATDYVQWQAKQMRKAITGTPAERDQVLADVVFPAHPEHYLLLKSGIVETLGGLPTNAAVFPSATGADLPDFVHTAVSPDYPHKSFSNVKFADGTTWGCGVTEYRDTEDGGNFRLHVWWPKAAPQIFFDDHNRHFAVEYRNFVNLANK</sequence>
<comment type="caution">
    <text evidence="1">The sequence shown here is derived from an EMBL/GenBank/DDBJ whole genome shotgun (WGS) entry which is preliminary data.</text>
</comment>
<organism evidence="1 2">
    <name type="scientific">Lacticaseibacillus sharpeae JCM 1186 = DSM 20505</name>
    <dbReference type="NCBI Taxonomy" id="1291052"/>
    <lineage>
        <taxon>Bacteria</taxon>
        <taxon>Bacillati</taxon>
        <taxon>Bacillota</taxon>
        <taxon>Bacilli</taxon>
        <taxon>Lactobacillales</taxon>
        <taxon>Lactobacillaceae</taxon>
        <taxon>Lacticaseibacillus</taxon>
    </lineage>
</organism>
<keyword evidence="2" id="KW-1185">Reference proteome</keyword>
<name>A0A0R1ZTP3_9LACO</name>
<dbReference type="AlphaFoldDB" id="A0A0R1ZTP3"/>
<dbReference type="EMBL" id="AYYO01000030">
    <property type="protein sequence ID" value="KRM55126.1"/>
    <property type="molecule type" value="Genomic_DNA"/>
</dbReference>
<reference evidence="1 2" key="1">
    <citation type="journal article" date="2015" name="Genome Announc.">
        <title>Expanding the biotechnology potential of lactobacilli through comparative genomics of 213 strains and associated genera.</title>
        <authorList>
            <person name="Sun Z."/>
            <person name="Harris H.M."/>
            <person name="McCann A."/>
            <person name="Guo C."/>
            <person name="Argimon S."/>
            <person name="Zhang W."/>
            <person name="Yang X."/>
            <person name="Jeffery I.B."/>
            <person name="Cooney J.C."/>
            <person name="Kagawa T.F."/>
            <person name="Liu W."/>
            <person name="Song Y."/>
            <person name="Salvetti E."/>
            <person name="Wrobel A."/>
            <person name="Rasinkangas P."/>
            <person name="Parkhill J."/>
            <person name="Rea M.C."/>
            <person name="O'Sullivan O."/>
            <person name="Ritari J."/>
            <person name="Douillard F.P."/>
            <person name="Paul Ross R."/>
            <person name="Yang R."/>
            <person name="Briner A.E."/>
            <person name="Felis G.E."/>
            <person name="de Vos W.M."/>
            <person name="Barrangou R."/>
            <person name="Klaenhammer T.R."/>
            <person name="Caufield P.W."/>
            <person name="Cui Y."/>
            <person name="Zhang H."/>
            <person name="O'Toole P.W."/>
        </authorList>
    </citation>
    <scope>NUCLEOTIDE SEQUENCE [LARGE SCALE GENOMIC DNA]</scope>
    <source>
        <strain evidence="1 2">DSM 20505</strain>
    </source>
</reference>
<dbReference type="PATRIC" id="fig|1291052.5.peg.1602"/>
<accession>A0A0R1ZTP3</accession>
<gene>
    <name evidence="1" type="ORF">FC18_GL001573</name>
</gene>